<dbReference type="FunCoup" id="A0A402D469">
    <property type="interactions" value="340"/>
</dbReference>
<dbReference type="KEGG" id="ccot:CCAX7_12690"/>
<dbReference type="PIRSF" id="PIRSF009320">
    <property type="entry name" value="Nuc_binding_HP_1000"/>
    <property type="match status" value="1"/>
</dbReference>
<dbReference type="RefSeq" id="WP_119324336.1">
    <property type="nucleotide sequence ID" value="NZ_AP025739.1"/>
</dbReference>
<dbReference type="PANTHER" id="PTHR13696">
    <property type="entry name" value="P-LOOP CONTAINING NUCLEOSIDE TRIPHOSPHATE HYDROLASE"/>
    <property type="match status" value="1"/>
</dbReference>
<dbReference type="InterPro" id="IPR050678">
    <property type="entry name" value="DNA_Partitioning_ATPase"/>
</dbReference>
<proteinExistence type="inferred from homology"/>
<evidence type="ECO:0000313" key="3">
    <source>
        <dbReference type="Proteomes" id="UP000287394"/>
    </source>
</evidence>
<dbReference type="PANTHER" id="PTHR13696:SF52">
    <property type="entry name" value="PARA FAMILY PROTEIN CT_582"/>
    <property type="match status" value="1"/>
</dbReference>
<comment type="similarity">
    <text evidence="1">Belongs to the ParA family.</text>
</comment>
<dbReference type="SUPFAM" id="SSF52540">
    <property type="entry name" value="P-loop containing nucleoside triphosphate hydrolases"/>
    <property type="match status" value="1"/>
</dbReference>
<evidence type="ECO:0000256" key="1">
    <source>
        <dbReference type="ARBA" id="ARBA00006976"/>
    </source>
</evidence>
<organism evidence="2 3">
    <name type="scientific">Capsulimonas corticalis</name>
    <dbReference type="NCBI Taxonomy" id="2219043"/>
    <lineage>
        <taxon>Bacteria</taxon>
        <taxon>Bacillati</taxon>
        <taxon>Armatimonadota</taxon>
        <taxon>Armatimonadia</taxon>
        <taxon>Capsulimonadales</taxon>
        <taxon>Capsulimonadaceae</taxon>
        <taxon>Capsulimonas</taxon>
    </lineage>
</organism>
<dbReference type="CDD" id="cd02042">
    <property type="entry name" value="ParAB_family"/>
    <property type="match status" value="1"/>
</dbReference>
<evidence type="ECO:0000313" key="2">
    <source>
        <dbReference type="EMBL" id="BDI29218.1"/>
    </source>
</evidence>
<keyword evidence="3" id="KW-1185">Reference proteome</keyword>
<dbReference type="InterPro" id="IPR027417">
    <property type="entry name" value="P-loop_NTPase"/>
</dbReference>
<accession>A0A402D469</accession>
<sequence>MNKETKVYAVVNQKGGVGKTTTAVNLSASLAHLGKRVLLVDCDPQGNATTGLGIDKSALEMSMFDVLVDNVPVAQIVQKDVTVPGLDVAPATLDLSGAEMEMFSQLSREGTLRRSLKPILGLYDYVFIDGPPSLGLLTLNILTCADAVLIPIQCEFYALEGISQLMTIVERVQAHLNPKLSIGLVVLTMHDERINVSRQVVSEVREYFGDVVAETIVPRNVRLSEAPSFGQPISLYDPRSKGAQAYTDLAQEVVSIGKK</sequence>
<dbReference type="Gene3D" id="3.40.50.300">
    <property type="entry name" value="P-loop containing nucleotide triphosphate hydrolases"/>
    <property type="match status" value="1"/>
</dbReference>
<reference evidence="2 3" key="1">
    <citation type="journal article" date="2019" name="Int. J. Syst. Evol. Microbiol.">
        <title>Capsulimonas corticalis gen. nov., sp. nov., an aerobic capsulated bacterium, of a novel bacterial order, Capsulimonadales ord. nov., of the class Armatimonadia of the phylum Armatimonadetes.</title>
        <authorList>
            <person name="Li J."/>
            <person name="Kudo C."/>
            <person name="Tonouchi A."/>
        </authorList>
    </citation>
    <scope>NUCLEOTIDE SEQUENCE [LARGE SCALE GENOMIC DNA]</scope>
    <source>
        <strain evidence="2 3">AX-7</strain>
    </source>
</reference>
<dbReference type="AlphaFoldDB" id="A0A402D469"/>
<protein>
    <submittedName>
        <fullName evidence="2">Sporulation initiation inhibitor protein Soj</fullName>
    </submittedName>
</protein>
<dbReference type="Proteomes" id="UP000287394">
    <property type="component" value="Chromosome"/>
</dbReference>
<dbReference type="Pfam" id="PF13614">
    <property type="entry name" value="AAA_31"/>
    <property type="match status" value="1"/>
</dbReference>
<dbReference type="InterPro" id="IPR025669">
    <property type="entry name" value="AAA_dom"/>
</dbReference>
<dbReference type="EMBL" id="AP025739">
    <property type="protein sequence ID" value="BDI29218.1"/>
    <property type="molecule type" value="Genomic_DNA"/>
</dbReference>
<dbReference type="FunFam" id="3.40.50.300:FF:000285">
    <property type="entry name" value="Sporulation initiation inhibitor Soj"/>
    <property type="match status" value="1"/>
</dbReference>
<dbReference type="PRINTS" id="PR00091">
    <property type="entry name" value="NITROGNASEII"/>
</dbReference>
<name>A0A402D469_9BACT</name>
<dbReference type="OrthoDB" id="9815116at2"/>
<gene>
    <name evidence="2" type="primary">soj</name>
    <name evidence="2" type="ORF">CCAX7_12690</name>
</gene>